<name>C9LRV4_SELS3</name>
<proteinExistence type="predicted"/>
<sequence length="77" mass="8998">MLQELREQDRQHEDEQLTWDCPACKILLIGAMEEQDVEVVQIVMQKVISERIVHAVNPLAMPQSTKFAKNLVHKIRF</sequence>
<accession>C9LRV4</accession>
<evidence type="ECO:0000313" key="1">
    <source>
        <dbReference type="EMBL" id="EEX78373.1"/>
    </source>
</evidence>
<protein>
    <submittedName>
        <fullName evidence="1">Uncharacterized protein</fullName>
    </submittedName>
</protein>
<organism evidence="1 2">
    <name type="scientific">Selenomonas sputigena (strain ATCC 35185 / DSM 20758 / CCUG 44933 / VPI D19B-28)</name>
    <dbReference type="NCBI Taxonomy" id="546271"/>
    <lineage>
        <taxon>Bacteria</taxon>
        <taxon>Bacillati</taxon>
        <taxon>Bacillota</taxon>
        <taxon>Negativicutes</taxon>
        <taxon>Selenomonadales</taxon>
        <taxon>Selenomonadaceae</taxon>
        <taxon>Selenomonas</taxon>
    </lineage>
</organism>
<evidence type="ECO:0000313" key="2">
    <source>
        <dbReference type="Proteomes" id="UP000003505"/>
    </source>
</evidence>
<reference evidence="1 2" key="1">
    <citation type="submission" date="2009-09" db="EMBL/GenBank/DDBJ databases">
        <authorList>
            <person name="Weinstock G."/>
            <person name="Sodergren E."/>
            <person name="Clifton S."/>
            <person name="Fulton L."/>
            <person name="Fulton B."/>
            <person name="Courtney L."/>
            <person name="Fronick C."/>
            <person name="Harrison M."/>
            <person name="Strong C."/>
            <person name="Farmer C."/>
            <person name="Delahaunty K."/>
            <person name="Markovic C."/>
            <person name="Hall O."/>
            <person name="Minx P."/>
            <person name="Tomlinson C."/>
            <person name="Mitreva M."/>
            <person name="Nelson J."/>
            <person name="Hou S."/>
            <person name="Wollam A."/>
            <person name="Pepin K.H."/>
            <person name="Johnson M."/>
            <person name="Bhonagiri V."/>
            <person name="Nash W.E."/>
            <person name="Warren W."/>
            <person name="Chinwalla A."/>
            <person name="Mardis E.R."/>
            <person name="Wilson R.K."/>
        </authorList>
    </citation>
    <scope>NUCLEOTIDE SEQUENCE [LARGE SCALE GENOMIC DNA]</scope>
    <source>
        <strain evidence="2">ATCC 35185 / DSM 20758 / VPI D19B-28</strain>
    </source>
</reference>
<comment type="caution">
    <text evidence="1">The sequence shown here is derived from an EMBL/GenBank/DDBJ whole genome shotgun (WGS) entry which is preliminary data.</text>
</comment>
<dbReference type="EMBL" id="ACKP02000003">
    <property type="protein sequence ID" value="EEX78373.1"/>
    <property type="molecule type" value="Genomic_DNA"/>
</dbReference>
<dbReference type="Proteomes" id="UP000003505">
    <property type="component" value="Unassembled WGS sequence"/>
</dbReference>
<gene>
    <name evidence="1" type="ORF">SELSPUOL_00175</name>
</gene>
<dbReference type="AlphaFoldDB" id="C9LRV4"/>